<sequence>MVFKPYHLVFYFYFSPFLPNFHIVNILIENVLNCYFHDC</sequence>
<keyword evidence="2" id="KW-1185">Reference proteome</keyword>
<name>L1N976_9BACT</name>
<dbReference type="AlphaFoldDB" id="L1N976"/>
<evidence type="ECO:0000313" key="2">
    <source>
        <dbReference type="Proteomes" id="UP000010433"/>
    </source>
</evidence>
<proteinExistence type="predicted"/>
<dbReference type="Proteomes" id="UP000010433">
    <property type="component" value="Unassembled WGS sequence"/>
</dbReference>
<evidence type="ECO:0000313" key="1">
    <source>
        <dbReference type="EMBL" id="EKX99875.1"/>
    </source>
</evidence>
<dbReference type="STRING" id="1127699.HMPREF9151_01517"/>
<reference evidence="1 2" key="1">
    <citation type="submission" date="2012-05" db="EMBL/GenBank/DDBJ databases">
        <authorList>
            <person name="Weinstock G."/>
            <person name="Sodergren E."/>
            <person name="Lobos E.A."/>
            <person name="Fulton L."/>
            <person name="Fulton R."/>
            <person name="Courtney L."/>
            <person name="Fronick C."/>
            <person name="O'Laughlin M."/>
            <person name="Godfrey J."/>
            <person name="Wilson R.M."/>
            <person name="Miner T."/>
            <person name="Farmer C."/>
            <person name="Delehaunty K."/>
            <person name="Cordes M."/>
            <person name="Minx P."/>
            <person name="Tomlinson C."/>
            <person name="Chen J."/>
            <person name="Wollam A."/>
            <person name="Pepin K.H."/>
            <person name="Bhonagiri V."/>
            <person name="Zhang X."/>
            <person name="Suruliraj S."/>
            <person name="Warren W."/>
            <person name="Mitreva M."/>
            <person name="Mardis E.R."/>
            <person name="Wilson R.K."/>
        </authorList>
    </citation>
    <scope>NUCLEOTIDE SEQUENCE [LARGE SCALE GENOMIC DNA]</scope>
    <source>
        <strain evidence="1 2">F0055</strain>
    </source>
</reference>
<accession>L1N976</accession>
<comment type="caution">
    <text evidence="1">The sequence shown here is derived from an EMBL/GenBank/DDBJ whole genome shotgun (WGS) entry which is preliminary data.</text>
</comment>
<gene>
    <name evidence="1" type="ORF">HMPREF9151_01517</name>
</gene>
<organism evidence="1 2">
    <name type="scientific">Hoylesella saccharolytica F0055</name>
    <dbReference type="NCBI Taxonomy" id="1127699"/>
    <lineage>
        <taxon>Bacteria</taxon>
        <taxon>Pseudomonadati</taxon>
        <taxon>Bacteroidota</taxon>
        <taxon>Bacteroidia</taxon>
        <taxon>Bacteroidales</taxon>
        <taxon>Prevotellaceae</taxon>
        <taxon>Hoylesella</taxon>
    </lineage>
</organism>
<dbReference type="EMBL" id="AMEP01000095">
    <property type="protein sequence ID" value="EKX99875.1"/>
    <property type="molecule type" value="Genomic_DNA"/>
</dbReference>
<dbReference type="HOGENOM" id="CLU_3314868_0_0_10"/>
<protein>
    <submittedName>
        <fullName evidence="1">Uncharacterized protein</fullName>
    </submittedName>
</protein>